<dbReference type="SMART" id="SM00342">
    <property type="entry name" value="HTH_ARAC"/>
    <property type="match status" value="1"/>
</dbReference>
<dbReference type="Pfam" id="PF02311">
    <property type="entry name" value="AraC_binding"/>
    <property type="match status" value="1"/>
</dbReference>
<comment type="caution">
    <text evidence="5">The sequence shown here is derived from an EMBL/GenBank/DDBJ whole genome shotgun (WGS) entry which is preliminary data.</text>
</comment>
<dbReference type="PANTHER" id="PTHR11019">
    <property type="entry name" value="HTH-TYPE TRANSCRIPTIONAL REGULATOR NIMR"/>
    <property type="match status" value="1"/>
</dbReference>
<dbReference type="Gene3D" id="1.10.10.60">
    <property type="entry name" value="Homeodomain-like"/>
    <property type="match status" value="1"/>
</dbReference>
<sequence>MWDERLHRMVESADGPPVICYRAKGELPLKETEWHSHVRGQFHYVEEGVFVTRTERGSWLLPPRRAGWMPPGEMHTVSIAGPSLAMAVFVAPCIAHMLPDKPCVFGVDDLLRELLKRAASWPLDSEPTPERQRLLDVLLDEMRRAPEEELHLPMPVDRRLRRVAMAMAESPEDTRSIDEWASWAGMSTRNLTRLFREETRWSVAQWRQQARLTRALERLATGEPVAAVADGLGYASPSAFVAMFRKAFGDSPGRYLARQAAT</sequence>
<dbReference type="PROSITE" id="PS00041">
    <property type="entry name" value="HTH_ARAC_FAMILY_1"/>
    <property type="match status" value="1"/>
</dbReference>
<evidence type="ECO:0000256" key="2">
    <source>
        <dbReference type="ARBA" id="ARBA00023125"/>
    </source>
</evidence>
<dbReference type="Gene3D" id="2.60.120.10">
    <property type="entry name" value="Jelly Rolls"/>
    <property type="match status" value="1"/>
</dbReference>
<dbReference type="Pfam" id="PF12833">
    <property type="entry name" value="HTH_18"/>
    <property type="match status" value="1"/>
</dbReference>
<evidence type="ECO:0000259" key="4">
    <source>
        <dbReference type="PROSITE" id="PS01124"/>
    </source>
</evidence>
<dbReference type="EMBL" id="JARJJS010000005">
    <property type="protein sequence ID" value="MDF4026505.1"/>
    <property type="molecule type" value="Genomic_DNA"/>
</dbReference>
<dbReference type="CDD" id="cd06124">
    <property type="entry name" value="cupin_NimR-like_N"/>
    <property type="match status" value="1"/>
</dbReference>
<dbReference type="PROSITE" id="PS01124">
    <property type="entry name" value="HTH_ARAC_FAMILY_2"/>
    <property type="match status" value="1"/>
</dbReference>
<proteinExistence type="predicted"/>
<reference evidence="5 6" key="1">
    <citation type="journal article" date="2024" name="Curr. Microbiol.">
        <title>Luteibacter sahnii sp. nov., A Novel Yellow-Colored Xanthomonadin Pigment Producing Probiotic Bacterium from Healthy Rice Seed Microbiome.</title>
        <authorList>
            <person name="Jaiswal G."/>
            <person name="Rana R."/>
            <person name="Nayak P.K."/>
            <person name="Chouhan R."/>
            <person name="Gandhi S.G."/>
            <person name="Patel H.K."/>
            <person name="Patil P.B."/>
        </authorList>
    </citation>
    <scope>NUCLEOTIDE SEQUENCE [LARGE SCALE GENOMIC DNA]</scope>
    <source>
        <strain evidence="5 6">PPL201</strain>
    </source>
</reference>
<organism evidence="5 6">
    <name type="scientific">Luteibacter sahnii</name>
    <dbReference type="NCBI Taxonomy" id="3021977"/>
    <lineage>
        <taxon>Bacteria</taxon>
        <taxon>Pseudomonadati</taxon>
        <taxon>Pseudomonadota</taxon>
        <taxon>Gammaproteobacteria</taxon>
        <taxon>Lysobacterales</taxon>
        <taxon>Rhodanobacteraceae</taxon>
        <taxon>Luteibacter</taxon>
    </lineage>
</organism>
<dbReference type="InterPro" id="IPR018062">
    <property type="entry name" value="HTH_AraC-typ_CS"/>
</dbReference>
<dbReference type="SUPFAM" id="SSF51182">
    <property type="entry name" value="RmlC-like cupins"/>
    <property type="match status" value="1"/>
</dbReference>
<protein>
    <submittedName>
        <fullName evidence="5">Helix-turn-helix transcriptional regulator</fullName>
    </submittedName>
</protein>
<keyword evidence="1" id="KW-0805">Transcription regulation</keyword>
<evidence type="ECO:0000313" key="5">
    <source>
        <dbReference type="EMBL" id="MDF4026505.1"/>
    </source>
</evidence>
<keyword evidence="3" id="KW-0804">Transcription</keyword>
<evidence type="ECO:0000313" key="6">
    <source>
        <dbReference type="Proteomes" id="UP001528850"/>
    </source>
</evidence>
<dbReference type="PANTHER" id="PTHR11019:SF159">
    <property type="entry name" value="TRANSCRIPTIONAL REGULATOR-RELATED"/>
    <property type="match status" value="1"/>
</dbReference>
<dbReference type="InterPro" id="IPR018060">
    <property type="entry name" value="HTH_AraC"/>
</dbReference>
<feature type="domain" description="HTH araC/xylS-type" evidence="4">
    <location>
        <begin position="161"/>
        <end position="258"/>
    </location>
</feature>
<dbReference type="InterPro" id="IPR014710">
    <property type="entry name" value="RmlC-like_jellyroll"/>
</dbReference>
<dbReference type="InterPro" id="IPR003313">
    <property type="entry name" value="AraC-bd"/>
</dbReference>
<dbReference type="SUPFAM" id="SSF46689">
    <property type="entry name" value="Homeodomain-like"/>
    <property type="match status" value="1"/>
</dbReference>
<dbReference type="Proteomes" id="UP001528850">
    <property type="component" value="Unassembled WGS sequence"/>
</dbReference>
<keyword evidence="6" id="KW-1185">Reference proteome</keyword>
<dbReference type="RefSeq" id="WP_320552258.1">
    <property type="nucleotide sequence ID" value="NZ_JAQLOK010000007.1"/>
</dbReference>
<accession>A0ABT6BED9</accession>
<evidence type="ECO:0000256" key="3">
    <source>
        <dbReference type="ARBA" id="ARBA00023163"/>
    </source>
</evidence>
<dbReference type="InterPro" id="IPR011051">
    <property type="entry name" value="RmlC_Cupin_sf"/>
</dbReference>
<keyword evidence="2" id="KW-0238">DNA-binding</keyword>
<dbReference type="InterPro" id="IPR009057">
    <property type="entry name" value="Homeodomain-like_sf"/>
</dbReference>
<name>A0ABT6BED9_9GAMM</name>
<evidence type="ECO:0000256" key="1">
    <source>
        <dbReference type="ARBA" id="ARBA00023015"/>
    </source>
</evidence>
<gene>
    <name evidence="5" type="ORF">P3W24_16155</name>
</gene>